<gene>
    <name evidence="9" type="ORF">MUK42_10582</name>
</gene>
<dbReference type="Gene3D" id="3.40.50.1000">
    <property type="entry name" value="HAD superfamily/HAD-like"/>
    <property type="match status" value="1"/>
</dbReference>
<dbReference type="GO" id="GO:0005634">
    <property type="term" value="C:nucleus"/>
    <property type="evidence" value="ECO:0007669"/>
    <property type="project" value="UniProtKB-SubCell"/>
</dbReference>
<dbReference type="InterPro" id="IPR036910">
    <property type="entry name" value="HMG_box_dom_sf"/>
</dbReference>
<feature type="domain" description="YABBY N-terminal" evidence="8">
    <location>
        <begin position="238"/>
        <end position="280"/>
    </location>
</feature>
<evidence type="ECO:0000313" key="9">
    <source>
        <dbReference type="EMBL" id="URE14438.1"/>
    </source>
</evidence>
<dbReference type="GO" id="GO:0008270">
    <property type="term" value="F:zinc ion binding"/>
    <property type="evidence" value="ECO:0007669"/>
    <property type="project" value="UniProtKB-KW"/>
</dbReference>
<dbReference type="Pfam" id="PF05822">
    <property type="entry name" value="UMPH-1"/>
    <property type="match status" value="1"/>
</dbReference>
<evidence type="ECO:0000256" key="3">
    <source>
        <dbReference type="ARBA" id="ARBA00022723"/>
    </source>
</evidence>
<dbReference type="InterPro" id="IPR023214">
    <property type="entry name" value="HAD_sf"/>
</dbReference>
<proteinExistence type="inferred from homology"/>
<keyword evidence="3" id="KW-0479">Metal-binding</keyword>
<feature type="domain" description="YABBY protein C-terminal" evidence="7">
    <location>
        <begin position="314"/>
        <end position="373"/>
    </location>
</feature>
<evidence type="ECO:0000259" key="8">
    <source>
        <dbReference type="Pfam" id="PF24868"/>
    </source>
</evidence>
<dbReference type="SUPFAM" id="SSF47095">
    <property type="entry name" value="HMG-box"/>
    <property type="match status" value="1"/>
</dbReference>
<dbReference type="Pfam" id="PF24868">
    <property type="entry name" value="YABBY_N"/>
    <property type="match status" value="1"/>
</dbReference>
<dbReference type="AlphaFoldDB" id="A0A9E7KBS8"/>
<evidence type="ECO:0000256" key="1">
    <source>
        <dbReference type="ARBA" id="ARBA00004123"/>
    </source>
</evidence>
<comment type="subcellular location">
    <subcellularLocation>
        <location evidence="1">Nucleus</location>
    </subcellularLocation>
</comment>
<evidence type="ECO:0000313" key="10">
    <source>
        <dbReference type="Proteomes" id="UP001055439"/>
    </source>
</evidence>
<dbReference type="InterPro" id="IPR056776">
    <property type="entry name" value="YABBY_N"/>
</dbReference>
<dbReference type="InterPro" id="IPR006434">
    <property type="entry name" value="Pyrimidine_nucleotidase_eu"/>
</dbReference>
<keyword evidence="6" id="KW-0539">Nucleus</keyword>
<dbReference type="GO" id="GO:0003002">
    <property type="term" value="P:regionalization"/>
    <property type="evidence" value="ECO:0007669"/>
    <property type="project" value="UniProtKB-ARBA"/>
</dbReference>
<protein>
    <submittedName>
        <fullName evidence="9">YABBY protein</fullName>
    </submittedName>
</protein>
<dbReference type="EMBL" id="CP097509">
    <property type="protein sequence ID" value="URE14438.1"/>
    <property type="molecule type" value="Genomic_DNA"/>
</dbReference>
<organism evidence="9 10">
    <name type="scientific">Musa troglodytarum</name>
    <name type="common">fe'i banana</name>
    <dbReference type="NCBI Taxonomy" id="320322"/>
    <lineage>
        <taxon>Eukaryota</taxon>
        <taxon>Viridiplantae</taxon>
        <taxon>Streptophyta</taxon>
        <taxon>Embryophyta</taxon>
        <taxon>Tracheophyta</taxon>
        <taxon>Spermatophyta</taxon>
        <taxon>Magnoliopsida</taxon>
        <taxon>Liliopsida</taxon>
        <taxon>Zingiberales</taxon>
        <taxon>Musaceae</taxon>
        <taxon>Musa</taxon>
    </lineage>
</organism>
<evidence type="ECO:0000256" key="4">
    <source>
        <dbReference type="ARBA" id="ARBA00022771"/>
    </source>
</evidence>
<dbReference type="GO" id="GO:0050793">
    <property type="term" value="P:regulation of developmental process"/>
    <property type="evidence" value="ECO:0007669"/>
    <property type="project" value="UniProtKB-ARBA"/>
</dbReference>
<dbReference type="Gene3D" id="1.10.30.10">
    <property type="entry name" value="High mobility group box domain"/>
    <property type="match status" value="1"/>
</dbReference>
<dbReference type="GO" id="GO:0008253">
    <property type="term" value="F:5'-nucleotidase activity"/>
    <property type="evidence" value="ECO:0007669"/>
    <property type="project" value="InterPro"/>
</dbReference>
<comment type="similarity">
    <text evidence="2">Belongs to the YABBY family.</text>
</comment>
<evidence type="ECO:0000256" key="6">
    <source>
        <dbReference type="ARBA" id="ARBA00023242"/>
    </source>
</evidence>
<dbReference type="Proteomes" id="UP001055439">
    <property type="component" value="Chromosome 7"/>
</dbReference>
<dbReference type="FunFam" id="1.10.30.10:FF:000012">
    <property type="entry name" value="axial regulator YABBY 5-like"/>
    <property type="match status" value="1"/>
</dbReference>
<evidence type="ECO:0000256" key="2">
    <source>
        <dbReference type="ARBA" id="ARBA00010325"/>
    </source>
</evidence>
<dbReference type="GO" id="GO:0000287">
    <property type="term" value="F:magnesium ion binding"/>
    <property type="evidence" value="ECO:0007669"/>
    <property type="project" value="InterPro"/>
</dbReference>
<dbReference type="GO" id="GO:0010158">
    <property type="term" value="P:abaxial cell fate specification"/>
    <property type="evidence" value="ECO:0007669"/>
    <property type="project" value="TreeGrafter"/>
</dbReference>
<keyword evidence="10" id="KW-1185">Reference proteome</keyword>
<dbReference type="InterPro" id="IPR056775">
    <property type="entry name" value="YABBY_C"/>
</dbReference>
<dbReference type="PANTHER" id="PTHR31675">
    <property type="entry name" value="PROTEIN YABBY 6-RELATED"/>
    <property type="match status" value="1"/>
</dbReference>
<dbReference type="Pfam" id="PF04690">
    <property type="entry name" value="YABBY"/>
    <property type="match status" value="1"/>
</dbReference>
<keyword evidence="4" id="KW-0863">Zinc-finger</keyword>
<sequence>MDCFSRGMLQEEKTKLMKEWNVNILASEQSWLGCRLIFTTQFCPRRAMFCMVHNFYERHYGSKKVSWSGIADIIEEVFRQKLHRSFENIRVVSNRMVFYEKGHLVADKVITWKNEPPWDMAAPIQDRLKASNGLTRPVLLAVAALTLEMQTKQHERWRQCNFKDEESCDFESFFFSSSSSSFFLFLFLIVCRKPWVDRECLPNFHLSTFATSTATSATPSLRCSMQRFLWIPSLRVLVLQVSVPGNSLFSIVAVRCGHCCNLLSVNMGDLLQKLPLQDLQTCNTAAHDGRTMACGSPSKFNRPSLFYTVPKDQEQIMLPIRPPEKRHRVPSAYNRFIKEEIQRIKANNPDISHREAFSTAAKNWAHFPHIDFGLTIDGSKQAKIDEQVAATVAAPGGQKAQSFF</sequence>
<dbReference type="GO" id="GO:0005737">
    <property type="term" value="C:cytoplasm"/>
    <property type="evidence" value="ECO:0007669"/>
    <property type="project" value="InterPro"/>
</dbReference>
<reference evidence="9" key="1">
    <citation type="submission" date="2022-05" db="EMBL/GenBank/DDBJ databases">
        <title>The Musa troglodytarum L. genome provides insights into the mechanism of non-climacteric behaviour and enrichment of carotenoids.</title>
        <authorList>
            <person name="Wang J."/>
        </authorList>
    </citation>
    <scope>NUCLEOTIDE SEQUENCE</scope>
    <source>
        <tissue evidence="9">Leaf</tissue>
    </source>
</reference>
<evidence type="ECO:0000256" key="5">
    <source>
        <dbReference type="ARBA" id="ARBA00022833"/>
    </source>
</evidence>
<dbReference type="CDD" id="cd00084">
    <property type="entry name" value="HMG-box_SF"/>
    <property type="match status" value="1"/>
</dbReference>
<evidence type="ECO:0000259" key="7">
    <source>
        <dbReference type="Pfam" id="PF04690"/>
    </source>
</evidence>
<name>A0A9E7KBS8_9LILI</name>
<dbReference type="PANTHER" id="PTHR31675:SF30">
    <property type="entry name" value="AXIAL REGULATOR YABBY 2-RELATED"/>
    <property type="match status" value="1"/>
</dbReference>
<dbReference type="OrthoDB" id="667577at2759"/>
<accession>A0A9E7KBS8</accession>
<dbReference type="InterPro" id="IPR006780">
    <property type="entry name" value="YABBY"/>
</dbReference>
<keyword evidence="5" id="KW-0862">Zinc</keyword>